<comment type="similarity">
    <text evidence="5">Belongs to the CDS family.</text>
</comment>
<gene>
    <name evidence="21" type="ORF">FRACYDRAFT_157815</name>
</gene>
<keyword evidence="11 20" id="KW-1133">Transmembrane helix</keyword>
<dbReference type="Pfam" id="PF01148">
    <property type="entry name" value="CTP_transf_1"/>
    <property type="match status" value="1"/>
</dbReference>
<keyword evidence="9 20" id="KW-0812">Transmembrane</keyword>
<evidence type="ECO:0000256" key="12">
    <source>
        <dbReference type="ARBA" id="ARBA00023098"/>
    </source>
</evidence>
<dbReference type="GO" id="GO:0016024">
    <property type="term" value="P:CDP-diacylglycerol biosynthetic process"/>
    <property type="evidence" value="ECO:0007669"/>
    <property type="project" value="UniProtKB-UniPathway"/>
</dbReference>
<evidence type="ECO:0000256" key="2">
    <source>
        <dbReference type="ARBA" id="ARBA00004141"/>
    </source>
</evidence>
<feature type="transmembrane region" description="Helical" evidence="20">
    <location>
        <begin position="191"/>
        <end position="212"/>
    </location>
</feature>
<dbReference type="KEGG" id="fcy:FRACYDRAFT_157815"/>
<accession>A0A1E7FJF5</accession>
<evidence type="ECO:0000256" key="17">
    <source>
        <dbReference type="ARBA" id="ARBA00032396"/>
    </source>
</evidence>
<feature type="non-terminal residue" evidence="21">
    <location>
        <position position="378"/>
    </location>
</feature>
<dbReference type="PANTHER" id="PTHR13773:SF8">
    <property type="entry name" value="PHOSPHATIDATE CYTIDYLYLTRANSFERASE, PHOTORECEPTOR-SPECIFIC"/>
    <property type="match status" value="1"/>
</dbReference>
<feature type="non-terminal residue" evidence="21">
    <location>
        <position position="1"/>
    </location>
</feature>
<evidence type="ECO:0000256" key="1">
    <source>
        <dbReference type="ARBA" id="ARBA00001698"/>
    </source>
</evidence>
<evidence type="ECO:0000256" key="19">
    <source>
        <dbReference type="SAM" id="MobiDB-lite"/>
    </source>
</evidence>
<keyword evidence="15" id="KW-1208">Phospholipid metabolism</keyword>
<sequence>NNGNGSNNVSGNNNNSTNNSIRKVLSGNEKNGSKILIRAISGLTLIVFFLICIYLGHLYVCLLVALSEILLFRELVKVRYNTYFESRIQDTIPLFRTTQWMWFVIAIFYTYSEFIMQVIDNNPNLYYLIKYTNPYLYIIIFTLYSCTFVITIVTLKIGHIKFQLNQLCWTIVVLCLTVGQMKYIMHNIFNGLFWFTFPFLCVVCNDVMAYFCGISCGRKFIQRKFMSVSPNKTWEGFIGGGICTMIFAWYFSKFLAQYSWMVCPVNDFELFPSTLTCDQDGSIHPIFQQGTIKPPLLQQDYELIPWEQIYPIQIHALWLGFFASVVGPFGGFLASAIKRAYGIKDFDSIIPGHGGITDRLDCQFLMALCTWVHYNSFV</sequence>
<evidence type="ECO:0000256" key="6">
    <source>
        <dbReference type="ARBA" id="ARBA00012487"/>
    </source>
</evidence>
<dbReference type="GO" id="GO:0004605">
    <property type="term" value="F:phosphatidate cytidylyltransferase activity"/>
    <property type="evidence" value="ECO:0007669"/>
    <property type="project" value="UniProtKB-EC"/>
</dbReference>
<dbReference type="EMBL" id="KV784356">
    <property type="protein sequence ID" value="OEU18287.1"/>
    <property type="molecule type" value="Genomic_DNA"/>
</dbReference>
<evidence type="ECO:0000256" key="13">
    <source>
        <dbReference type="ARBA" id="ARBA00023136"/>
    </source>
</evidence>
<dbReference type="OrthoDB" id="10260889at2759"/>
<feature type="transmembrane region" description="Helical" evidence="20">
    <location>
        <begin position="100"/>
        <end position="119"/>
    </location>
</feature>
<organism evidence="21 22">
    <name type="scientific">Fragilariopsis cylindrus CCMP1102</name>
    <dbReference type="NCBI Taxonomy" id="635003"/>
    <lineage>
        <taxon>Eukaryota</taxon>
        <taxon>Sar</taxon>
        <taxon>Stramenopiles</taxon>
        <taxon>Ochrophyta</taxon>
        <taxon>Bacillariophyta</taxon>
        <taxon>Bacillariophyceae</taxon>
        <taxon>Bacillariophycidae</taxon>
        <taxon>Bacillariales</taxon>
        <taxon>Bacillariaceae</taxon>
        <taxon>Fragilariopsis</taxon>
    </lineage>
</organism>
<keyword evidence="7" id="KW-0444">Lipid biosynthesis</keyword>
<evidence type="ECO:0000256" key="5">
    <source>
        <dbReference type="ARBA" id="ARBA00010185"/>
    </source>
</evidence>
<keyword evidence="12" id="KW-0443">Lipid metabolism</keyword>
<feature type="compositionally biased region" description="Low complexity" evidence="19">
    <location>
        <begin position="1"/>
        <end position="20"/>
    </location>
</feature>
<protein>
    <recommendedName>
        <fullName evidence="6">phosphatidate cytidylyltransferase</fullName>
        <ecNumber evidence="6">2.7.7.41</ecNumber>
    </recommendedName>
    <alternativeName>
        <fullName evidence="16">CDP-diacylglycerol synthase</fullName>
    </alternativeName>
    <alternativeName>
        <fullName evidence="17">CDP-diglyceride pyrophosphorylase</fullName>
    </alternativeName>
    <alternativeName>
        <fullName evidence="18">CDP-diglyceride synthase</fullName>
    </alternativeName>
</protein>
<name>A0A1E7FJF5_9STRA</name>
<evidence type="ECO:0000256" key="9">
    <source>
        <dbReference type="ARBA" id="ARBA00022692"/>
    </source>
</evidence>
<comment type="subcellular location">
    <subcellularLocation>
        <location evidence="2">Membrane</location>
        <topology evidence="2">Multi-pass membrane protein</topology>
    </subcellularLocation>
</comment>
<evidence type="ECO:0000256" key="18">
    <source>
        <dbReference type="ARBA" id="ARBA00033406"/>
    </source>
</evidence>
<keyword evidence="13 20" id="KW-0472">Membrane</keyword>
<proteinExistence type="inferred from homology"/>
<dbReference type="UniPathway" id="UPA00557">
    <property type="reaction ID" value="UER00614"/>
</dbReference>
<feature type="transmembrane region" description="Helical" evidence="20">
    <location>
        <begin position="35"/>
        <end position="56"/>
    </location>
</feature>
<keyword evidence="14" id="KW-0594">Phospholipid biosynthesis</keyword>
<evidence type="ECO:0000256" key="14">
    <source>
        <dbReference type="ARBA" id="ARBA00023209"/>
    </source>
</evidence>
<keyword evidence="8 21" id="KW-0808">Transferase</keyword>
<evidence type="ECO:0000256" key="4">
    <source>
        <dbReference type="ARBA" id="ARBA00005189"/>
    </source>
</evidence>
<evidence type="ECO:0000256" key="11">
    <source>
        <dbReference type="ARBA" id="ARBA00022989"/>
    </source>
</evidence>
<feature type="transmembrane region" description="Helical" evidence="20">
    <location>
        <begin position="167"/>
        <end position="185"/>
    </location>
</feature>
<evidence type="ECO:0000256" key="16">
    <source>
        <dbReference type="ARBA" id="ARBA00029893"/>
    </source>
</evidence>
<evidence type="ECO:0000313" key="22">
    <source>
        <dbReference type="Proteomes" id="UP000095751"/>
    </source>
</evidence>
<feature type="transmembrane region" description="Helical" evidence="20">
    <location>
        <begin position="233"/>
        <end position="251"/>
    </location>
</feature>
<dbReference type="AlphaFoldDB" id="A0A1E7FJF5"/>
<feature type="region of interest" description="Disordered" evidence="19">
    <location>
        <begin position="1"/>
        <end position="23"/>
    </location>
</feature>
<keyword evidence="22" id="KW-1185">Reference proteome</keyword>
<evidence type="ECO:0000256" key="3">
    <source>
        <dbReference type="ARBA" id="ARBA00005119"/>
    </source>
</evidence>
<evidence type="ECO:0000256" key="7">
    <source>
        <dbReference type="ARBA" id="ARBA00022516"/>
    </source>
</evidence>
<evidence type="ECO:0000256" key="15">
    <source>
        <dbReference type="ARBA" id="ARBA00023264"/>
    </source>
</evidence>
<dbReference type="Proteomes" id="UP000095751">
    <property type="component" value="Unassembled WGS sequence"/>
</dbReference>
<dbReference type="EC" id="2.7.7.41" evidence="6"/>
<evidence type="ECO:0000256" key="8">
    <source>
        <dbReference type="ARBA" id="ARBA00022679"/>
    </source>
</evidence>
<comment type="pathway">
    <text evidence="3">Phospholipid metabolism; CDP-diacylglycerol biosynthesis; CDP-diacylglycerol from sn-glycerol 3-phosphate: step 3/3.</text>
</comment>
<evidence type="ECO:0000256" key="20">
    <source>
        <dbReference type="SAM" id="Phobius"/>
    </source>
</evidence>
<keyword evidence="10 21" id="KW-0548">Nucleotidyltransferase</keyword>
<comment type="catalytic activity">
    <reaction evidence="1">
        <text>a 1,2-diacyl-sn-glycero-3-phosphate + CTP + H(+) = a CDP-1,2-diacyl-sn-glycerol + diphosphate</text>
        <dbReference type="Rhea" id="RHEA:16229"/>
        <dbReference type="ChEBI" id="CHEBI:15378"/>
        <dbReference type="ChEBI" id="CHEBI:33019"/>
        <dbReference type="ChEBI" id="CHEBI:37563"/>
        <dbReference type="ChEBI" id="CHEBI:58332"/>
        <dbReference type="ChEBI" id="CHEBI:58608"/>
        <dbReference type="EC" id="2.7.7.41"/>
    </reaction>
</comment>
<evidence type="ECO:0000313" key="21">
    <source>
        <dbReference type="EMBL" id="OEU18287.1"/>
    </source>
</evidence>
<dbReference type="GO" id="GO:0005789">
    <property type="term" value="C:endoplasmic reticulum membrane"/>
    <property type="evidence" value="ECO:0007669"/>
    <property type="project" value="TreeGrafter"/>
</dbReference>
<evidence type="ECO:0000256" key="10">
    <source>
        <dbReference type="ARBA" id="ARBA00022695"/>
    </source>
</evidence>
<feature type="transmembrane region" description="Helical" evidence="20">
    <location>
        <begin position="135"/>
        <end position="155"/>
    </location>
</feature>
<comment type="pathway">
    <text evidence="4">Lipid metabolism.</text>
</comment>
<feature type="transmembrane region" description="Helical" evidence="20">
    <location>
        <begin position="316"/>
        <end position="337"/>
    </location>
</feature>
<reference evidence="21 22" key="1">
    <citation type="submission" date="2016-09" db="EMBL/GenBank/DDBJ databases">
        <title>Extensive genetic diversity and differential bi-allelic expression allows diatom success in the polar Southern Ocean.</title>
        <authorList>
            <consortium name="DOE Joint Genome Institute"/>
            <person name="Mock T."/>
            <person name="Otillar R.P."/>
            <person name="Strauss J."/>
            <person name="Dupont C."/>
            <person name="Frickenhaus S."/>
            <person name="Maumus F."/>
            <person name="Mcmullan M."/>
            <person name="Sanges R."/>
            <person name="Schmutz J."/>
            <person name="Toseland A."/>
            <person name="Valas R."/>
            <person name="Veluchamy A."/>
            <person name="Ward B.J."/>
            <person name="Allen A."/>
            <person name="Barry K."/>
            <person name="Falciatore A."/>
            <person name="Ferrante M."/>
            <person name="Fortunato A.E."/>
            <person name="Gloeckner G."/>
            <person name="Gruber A."/>
            <person name="Hipkin R."/>
            <person name="Janech M."/>
            <person name="Kroth P."/>
            <person name="Leese F."/>
            <person name="Lindquist E."/>
            <person name="Lyon B.R."/>
            <person name="Martin J."/>
            <person name="Mayer C."/>
            <person name="Parker M."/>
            <person name="Quesneville H."/>
            <person name="Raymond J."/>
            <person name="Uhlig C."/>
            <person name="Valentin K.U."/>
            <person name="Worden A.Z."/>
            <person name="Armbrust E.V."/>
            <person name="Bowler C."/>
            <person name="Green B."/>
            <person name="Moulton V."/>
            <person name="Van Oosterhout C."/>
            <person name="Grigoriev I."/>
        </authorList>
    </citation>
    <scope>NUCLEOTIDE SEQUENCE [LARGE SCALE GENOMIC DNA]</scope>
    <source>
        <strain evidence="21 22">CCMP1102</strain>
    </source>
</reference>
<dbReference type="PANTHER" id="PTHR13773">
    <property type="entry name" value="PHOSPHATIDATE CYTIDYLYLTRANSFERASE"/>
    <property type="match status" value="1"/>
</dbReference>
<dbReference type="InParanoid" id="A0A1E7FJF5"/>
<dbReference type="InterPro" id="IPR016720">
    <property type="entry name" value="PC_Trfase_euk"/>
</dbReference>